<keyword evidence="3" id="KW-1185">Reference proteome</keyword>
<feature type="transmembrane region" description="Helical" evidence="1">
    <location>
        <begin position="144"/>
        <end position="163"/>
    </location>
</feature>
<keyword evidence="1" id="KW-0472">Membrane</keyword>
<accession>A0AAF3JAR7</accession>
<dbReference type="AlphaFoldDB" id="A0AAF3JAR7"/>
<evidence type="ECO:0000256" key="1">
    <source>
        <dbReference type="SAM" id="Phobius"/>
    </source>
</evidence>
<feature type="transmembrane region" description="Helical" evidence="1">
    <location>
        <begin position="169"/>
        <end position="188"/>
    </location>
</feature>
<name>A0AAF3JAR7_9BILA</name>
<dbReference type="PANTHER" id="PTHR12892:SF15">
    <property type="entry name" value="POST-GPI ATTACHMENT TO PROTEINS FACTOR 2-LIKE"/>
    <property type="match status" value="1"/>
</dbReference>
<dbReference type="GO" id="GO:0000139">
    <property type="term" value="C:Golgi membrane"/>
    <property type="evidence" value="ECO:0007669"/>
    <property type="project" value="InterPro"/>
</dbReference>
<dbReference type="InterPro" id="IPR019402">
    <property type="entry name" value="CWH43_N"/>
</dbReference>
<feature type="transmembrane region" description="Helical" evidence="1">
    <location>
        <begin position="103"/>
        <end position="123"/>
    </location>
</feature>
<protein>
    <recommendedName>
        <fullName evidence="2">CWH43-like N-terminal domain-containing protein</fullName>
    </recommendedName>
</protein>
<feature type="transmembrane region" description="Helical" evidence="1">
    <location>
        <begin position="209"/>
        <end position="230"/>
    </location>
</feature>
<feature type="transmembrane region" description="Helical" evidence="1">
    <location>
        <begin position="50"/>
        <end position="72"/>
    </location>
</feature>
<dbReference type="Proteomes" id="UP000887575">
    <property type="component" value="Unassembled WGS sequence"/>
</dbReference>
<evidence type="ECO:0000259" key="2">
    <source>
        <dbReference type="Pfam" id="PF10277"/>
    </source>
</evidence>
<reference evidence="4" key="1">
    <citation type="submission" date="2024-02" db="UniProtKB">
        <authorList>
            <consortium name="WormBaseParasite"/>
        </authorList>
    </citation>
    <scope>IDENTIFICATION</scope>
</reference>
<keyword evidence="1" id="KW-0812">Transmembrane</keyword>
<keyword evidence="1" id="KW-1133">Transmembrane helix</keyword>
<evidence type="ECO:0000313" key="3">
    <source>
        <dbReference type="Proteomes" id="UP000887575"/>
    </source>
</evidence>
<sequence>MFKSPLTSSIDEAPNKCPLECPENGFHGIHLLTQQQEKDSSAKNVKLRTILLLGALLPGIGCYFCAAWAYVFQLNTVRDFAMNTCARWLPPVSYIGHWEPQKYMWMFVVTIHFPAKLLLIVLYRRLFLDDSRQSYQRLAKCYLVTLWMEPIGLISVSILDLTLVEWHALASALWVISFNLNMLFNVILHRFSQTRFKNKIHEITWCIKSLLLLTGFALSFFMTVAWVLAMNSCNTFVYYAFSITEYLLIGCNSAFYSVVYWEFSEVKVSIGLKQLHDGKDVVETVHEMKNFREI</sequence>
<dbReference type="WBParaSite" id="MBELARI_LOCUS7013">
    <property type="protein sequence ID" value="MBELARI_LOCUS7013"/>
    <property type="gene ID" value="MBELARI_LOCUS7013"/>
</dbReference>
<dbReference type="GO" id="GO:0005789">
    <property type="term" value="C:endoplasmic reticulum membrane"/>
    <property type="evidence" value="ECO:0007669"/>
    <property type="project" value="TreeGrafter"/>
</dbReference>
<dbReference type="GO" id="GO:0006506">
    <property type="term" value="P:GPI anchor biosynthetic process"/>
    <property type="evidence" value="ECO:0007669"/>
    <property type="project" value="TreeGrafter"/>
</dbReference>
<feature type="domain" description="CWH43-like N-terminal" evidence="2">
    <location>
        <begin position="51"/>
        <end position="265"/>
    </location>
</feature>
<dbReference type="PANTHER" id="PTHR12892">
    <property type="entry name" value="FGF RECEPTOR ACTIVATING PROTEIN 1"/>
    <property type="match status" value="1"/>
</dbReference>
<dbReference type="Pfam" id="PF10277">
    <property type="entry name" value="Frag1"/>
    <property type="match status" value="1"/>
</dbReference>
<organism evidence="3 4">
    <name type="scientific">Mesorhabditis belari</name>
    <dbReference type="NCBI Taxonomy" id="2138241"/>
    <lineage>
        <taxon>Eukaryota</taxon>
        <taxon>Metazoa</taxon>
        <taxon>Ecdysozoa</taxon>
        <taxon>Nematoda</taxon>
        <taxon>Chromadorea</taxon>
        <taxon>Rhabditida</taxon>
        <taxon>Rhabditina</taxon>
        <taxon>Rhabditomorpha</taxon>
        <taxon>Rhabditoidea</taxon>
        <taxon>Rhabditidae</taxon>
        <taxon>Mesorhabditinae</taxon>
        <taxon>Mesorhabditis</taxon>
    </lineage>
</organism>
<dbReference type="InterPro" id="IPR039545">
    <property type="entry name" value="PGAP2"/>
</dbReference>
<proteinExistence type="predicted"/>
<feature type="transmembrane region" description="Helical" evidence="1">
    <location>
        <begin position="236"/>
        <end position="261"/>
    </location>
</feature>
<evidence type="ECO:0000313" key="4">
    <source>
        <dbReference type="WBParaSite" id="MBELARI_LOCUS7013"/>
    </source>
</evidence>